<evidence type="ECO:0000313" key="11">
    <source>
        <dbReference type="Proteomes" id="UP000826234"/>
    </source>
</evidence>
<keyword evidence="7" id="KW-0325">Glycoprotein</keyword>
<evidence type="ECO:0000256" key="8">
    <source>
        <dbReference type="SAM" id="Phobius"/>
    </source>
</evidence>
<feature type="domain" description="GDNF/GAS1" evidence="9">
    <location>
        <begin position="108"/>
        <end position="204"/>
    </location>
</feature>
<evidence type="ECO:0000256" key="2">
    <source>
        <dbReference type="ARBA" id="ARBA00005961"/>
    </source>
</evidence>
<keyword evidence="4" id="KW-0732">Signal</keyword>
<keyword evidence="3" id="KW-1003">Cell membrane</keyword>
<dbReference type="SMART" id="SM00907">
    <property type="entry name" value="GDNF"/>
    <property type="match status" value="2"/>
</dbReference>
<dbReference type="InterPro" id="IPR016017">
    <property type="entry name" value="GDNF/GAS1"/>
</dbReference>
<evidence type="ECO:0000259" key="9">
    <source>
        <dbReference type="SMART" id="SM00907"/>
    </source>
</evidence>
<dbReference type="Pfam" id="PF02351">
    <property type="entry name" value="GDNF"/>
    <property type="match status" value="2"/>
</dbReference>
<feature type="transmembrane region" description="Helical" evidence="8">
    <location>
        <begin position="225"/>
        <end position="245"/>
    </location>
</feature>
<reference evidence="10 11" key="1">
    <citation type="journal article" date="2022" name="Gigascience">
        <title>A chromosome-level genome assembly and annotation of the desert horned lizard, Phrynosoma platyrhinos, provides insight into chromosomal rearrangements among reptiles.</title>
        <authorList>
            <person name="Koochekian N."/>
            <person name="Ascanio A."/>
            <person name="Farleigh K."/>
            <person name="Card D.C."/>
            <person name="Schield D.R."/>
            <person name="Castoe T.A."/>
            <person name="Jezkova T."/>
        </authorList>
    </citation>
    <scope>NUCLEOTIDE SEQUENCE [LARGE SCALE GENOMIC DNA]</scope>
    <source>
        <strain evidence="10">NK-2021</strain>
    </source>
</reference>
<evidence type="ECO:0000256" key="3">
    <source>
        <dbReference type="ARBA" id="ARBA00022475"/>
    </source>
</evidence>
<keyword evidence="6" id="KW-0675">Receptor</keyword>
<dbReference type="Gene3D" id="1.10.220.110">
    <property type="entry name" value="GDNF binding domain"/>
    <property type="match status" value="1"/>
</dbReference>
<evidence type="ECO:0000256" key="1">
    <source>
        <dbReference type="ARBA" id="ARBA00004236"/>
    </source>
</evidence>
<organism evidence="10 11">
    <name type="scientific">Phrynosoma platyrhinos</name>
    <name type="common">Desert horned lizard</name>
    <dbReference type="NCBI Taxonomy" id="52577"/>
    <lineage>
        <taxon>Eukaryota</taxon>
        <taxon>Metazoa</taxon>
        <taxon>Chordata</taxon>
        <taxon>Craniata</taxon>
        <taxon>Vertebrata</taxon>
        <taxon>Euteleostomi</taxon>
        <taxon>Lepidosauria</taxon>
        <taxon>Squamata</taxon>
        <taxon>Bifurcata</taxon>
        <taxon>Unidentata</taxon>
        <taxon>Episquamata</taxon>
        <taxon>Toxicofera</taxon>
        <taxon>Iguania</taxon>
        <taxon>Phrynosomatidae</taxon>
        <taxon>Phrynosomatinae</taxon>
        <taxon>Phrynosoma</taxon>
    </lineage>
</organism>
<name>A0ABQ7SX94_PHRPL</name>
<protein>
    <recommendedName>
        <fullName evidence="9">GDNF/GAS1 domain-containing protein</fullName>
    </recommendedName>
</protein>
<feature type="domain" description="GDNF/GAS1" evidence="9">
    <location>
        <begin position="19"/>
        <end position="98"/>
    </location>
</feature>
<proteinExistence type="inferred from homology"/>
<keyword evidence="8" id="KW-0812">Transmembrane</keyword>
<sequence length="302" mass="33988">MSSCNPFVFSSEYKHRQSCFQLNVECVNDEVCNRQLALYLQVCQANGTQCKVKQCQAALQFFYENMPFSVAQMLTFCDCMQSDENCHQAKGLLHGKPCAVHLVPAPSCLSIIHTCQANSLCRVKYDNFTSKCLKYISQTCLEDKACLQFLDRNDLICSDSDECRAAYINLWGSVLQVECTCDTASVEEQSACKWFQHVFHGKSCFSKLTSVIILFRALSYNETTIIIIIYISCLIPILGIILLALSKTRMVVVVVVENDVNATCFFVSRACTTAYQAKTISPSHLSEKLMIPQTTMEHQLCQ</sequence>
<evidence type="ECO:0000256" key="4">
    <source>
        <dbReference type="ARBA" id="ARBA00022729"/>
    </source>
</evidence>
<keyword evidence="8" id="KW-1133">Transmembrane helix</keyword>
<dbReference type="InterPro" id="IPR003438">
    <property type="entry name" value="GDNF_rcpt"/>
</dbReference>
<evidence type="ECO:0000256" key="7">
    <source>
        <dbReference type="ARBA" id="ARBA00023180"/>
    </source>
</evidence>
<dbReference type="Proteomes" id="UP000826234">
    <property type="component" value="Unassembled WGS sequence"/>
</dbReference>
<keyword evidence="11" id="KW-1185">Reference proteome</keyword>
<keyword evidence="5 8" id="KW-0472">Membrane</keyword>
<comment type="similarity">
    <text evidence="2">Belongs to the GDNFR family.</text>
</comment>
<evidence type="ECO:0000313" key="10">
    <source>
        <dbReference type="EMBL" id="KAH0622001.1"/>
    </source>
</evidence>
<comment type="caution">
    <text evidence="10">The sequence shown here is derived from an EMBL/GenBank/DDBJ whole genome shotgun (WGS) entry which is preliminary data.</text>
</comment>
<dbReference type="PANTHER" id="PTHR10269">
    <property type="entry name" value="GDNF RECEPTOR ALPHA"/>
    <property type="match status" value="1"/>
</dbReference>
<evidence type="ECO:0000256" key="6">
    <source>
        <dbReference type="ARBA" id="ARBA00023170"/>
    </source>
</evidence>
<dbReference type="PANTHER" id="PTHR10269:SF1">
    <property type="entry name" value="GDNF FAMILY RECEPTOR ALPHA-LIKE"/>
    <property type="match status" value="1"/>
</dbReference>
<comment type="subcellular location">
    <subcellularLocation>
        <location evidence="1">Cell membrane</location>
    </subcellularLocation>
</comment>
<evidence type="ECO:0000256" key="5">
    <source>
        <dbReference type="ARBA" id="ARBA00023136"/>
    </source>
</evidence>
<gene>
    <name evidence="10" type="ORF">JD844_023873</name>
</gene>
<dbReference type="SUPFAM" id="SSF110035">
    <property type="entry name" value="GDNF receptor-like"/>
    <property type="match status" value="2"/>
</dbReference>
<accession>A0ABQ7SX94</accession>
<dbReference type="EMBL" id="JAIPUX010003289">
    <property type="protein sequence ID" value="KAH0622001.1"/>
    <property type="molecule type" value="Genomic_DNA"/>
</dbReference>
<dbReference type="InterPro" id="IPR037193">
    <property type="entry name" value="GDNF_alpha"/>
</dbReference>